<dbReference type="InterPro" id="IPR006342">
    <property type="entry name" value="FkbM_mtfrase"/>
</dbReference>
<organism evidence="2 3">
    <name type="scientific">Calothrix parasitica NIES-267</name>
    <dbReference type="NCBI Taxonomy" id="1973488"/>
    <lineage>
        <taxon>Bacteria</taxon>
        <taxon>Bacillati</taxon>
        <taxon>Cyanobacteriota</taxon>
        <taxon>Cyanophyceae</taxon>
        <taxon>Nostocales</taxon>
        <taxon>Calotrichaceae</taxon>
        <taxon>Calothrix</taxon>
    </lineage>
</organism>
<dbReference type="InterPro" id="IPR052514">
    <property type="entry name" value="SAM-dependent_MTase"/>
</dbReference>
<feature type="domain" description="Methyltransferase FkbM" evidence="1">
    <location>
        <begin position="78"/>
        <end position="238"/>
    </location>
</feature>
<gene>
    <name evidence="2" type="ORF">NIES267_20050</name>
</gene>
<dbReference type="AlphaFoldDB" id="A0A1Z4LMX3"/>
<dbReference type="InterPro" id="IPR029063">
    <property type="entry name" value="SAM-dependent_MTases_sf"/>
</dbReference>
<dbReference type="GO" id="GO:0008168">
    <property type="term" value="F:methyltransferase activity"/>
    <property type="evidence" value="ECO:0007669"/>
    <property type="project" value="UniProtKB-KW"/>
</dbReference>
<dbReference type="SUPFAM" id="SSF53335">
    <property type="entry name" value="S-adenosyl-L-methionine-dependent methyltransferases"/>
    <property type="match status" value="1"/>
</dbReference>
<evidence type="ECO:0000259" key="1">
    <source>
        <dbReference type="Pfam" id="PF05050"/>
    </source>
</evidence>
<dbReference type="EMBL" id="AP018227">
    <property type="protein sequence ID" value="BAY82524.1"/>
    <property type="molecule type" value="Genomic_DNA"/>
</dbReference>
<dbReference type="NCBIfam" id="TIGR01444">
    <property type="entry name" value="fkbM_fam"/>
    <property type="match status" value="1"/>
</dbReference>
<keyword evidence="3" id="KW-1185">Reference proteome</keyword>
<dbReference type="PANTHER" id="PTHR34203">
    <property type="entry name" value="METHYLTRANSFERASE, FKBM FAMILY PROTEIN"/>
    <property type="match status" value="1"/>
</dbReference>
<name>A0A1Z4LMX3_9CYAN</name>
<keyword evidence="2" id="KW-0808">Transferase</keyword>
<dbReference type="Proteomes" id="UP000218418">
    <property type="component" value="Chromosome"/>
</dbReference>
<sequence length="274" mass="31142">MVQLSEIKLDSGLNMLIKEYLAHQLIGTSLEKAASKLRDFTKTLERRKHPELHEIYLESERTELAINRIINTSMNCIDIGAHLGSVLNHIHELSPDGKHIAVEPIPYKYQWLTRKFPDTEIFQVALSDTNGEVDFYLQPQRSGFSGLKLHGSSSADTQVEVLKVQCVRLDDIVPPDLPIGFIKIDVEGGELAALKGGENILNRYHPTILFECAQSALNAHNVSQSQVYDFFRAHGYSLFLIKDWLAENEPLSYEQFIKSMEYPFQAFNFLAVHQ</sequence>
<proteinExistence type="predicted"/>
<protein>
    <submittedName>
        <fullName evidence="2">Methyltransferase FkbM family protein</fullName>
    </submittedName>
</protein>
<dbReference type="PANTHER" id="PTHR34203:SF15">
    <property type="entry name" value="SLL1173 PROTEIN"/>
    <property type="match status" value="1"/>
</dbReference>
<keyword evidence="2" id="KW-0489">Methyltransferase</keyword>
<evidence type="ECO:0000313" key="3">
    <source>
        <dbReference type="Proteomes" id="UP000218418"/>
    </source>
</evidence>
<reference evidence="2 3" key="1">
    <citation type="submission" date="2017-06" db="EMBL/GenBank/DDBJ databases">
        <title>Genome sequencing of cyanobaciteial culture collection at National Institute for Environmental Studies (NIES).</title>
        <authorList>
            <person name="Hirose Y."/>
            <person name="Shimura Y."/>
            <person name="Fujisawa T."/>
            <person name="Nakamura Y."/>
            <person name="Kawachi M."/>
        </authorList>
    </citation>
    <scope>NUCLEOTIDE SEQUENCE [LARGE SCALE GENOMIC DNA]</scope>
    <source>
        <strain evidence="2 3">NIES-267</strain>
    </source>
</reference>
<dbReference type="Pfam" id="PF05050">
    <property type="entry name" value="Methyltransf_21"/>
    <property type="match status" value="1"/>
</dbReference>
<dbReference type="GO" id="GO:0032259">
    <property type="term" value="P:methylation"/>
    <property type="evidence" value="ECO:0007669"/>
    <property type="project" value="UniProtKB-KW"/>
</dbReference>
<accession>A0A1Z4LMX3</accession>
<evidence type="ECO:0000313" key="2">
    <source>
        <dbReference type="EMBL" id="BAY82524.1"/>
    </source>
</evidence>
<dbReference type="Gene3D" id="3.40.50.150">
    <property type="entry name" value="Vaccinia Virus protein VP39"/>
    <property type="match status" value="1"/>
</dbReference>